<comment type="caution">
    <text evidence="4">The sequence shown here is derived from an EMBL/GenBank/DDBJ whole genome shotgun (WGS) entry which is preliminary data.</text>
</comment>
<dbReference type="EMBL" id="JAAGWY010000002">
    <property type="protein sequence ID" value="NEN06502.1"/>
    <property type="molecule type" value="Genomic_DNA"/>
</dbReference>
<feature type="transmembrane region" description="Helical" evidence="2">
    <location>
        <begin position="21"/>
        <end position="42"/>
    </location>
</feature>
<dbReference type="Pfam" id="PF12836">
    <property type="entry name" value="HHH_3"/>
    <property type="match status" value="1"/>
</dbReference>
<gene>
    <name evidence="4" type="ORF">G3T36_11545</name>
</gene>
<feature type="region of interest" description="Disordered" evidence="1">
    <location>
        <begin position="52"/>
        <end position="71"/>
    </location>
</feature>
<name>A0A6L9XYI4_9MICO</name>
<keyword evidence="2" id="KW-1133">Transmembrane helix</keyword>
<dbReference type="GO" id="GO:0003677">
    <property type="term" value="F:DNA binding"/>
    <property type="evidence" value="ECO:0007669"/>
    <property type="project" value="InterPro"/>
</dbReference>
<dbReference type="InterPro" id="IPR003583">
    <property type="entry name" value="Hlx-hairpin-Hlx_DNA-bd_motif"/>
</dbReference>
<dbReference type="InterPro" id="IPR010994">
    <property type="entry name" value="RuvA_2-like"/>
</dbReference>
<proteinExistence type="predicted"/>
<feature type="domain" description="Helix-hairpin-helix DNA-binding motif class 1" evidence="3">
    <location>
        <begin position="171"/>
        <end position="190"/>
    </location>
</feature>
<feature type="domain" description="Helix-hairpin-helix DNA-binding motif class 1" evidence="3">
    <location>
        <begin position="201"/>
        <end position="220"/>
    </location>
</feature>
<dbReference type="SMART" id="SM00278">
    <property type="entry name" value="HhH1"/>
    <property type="match status" value="2"/>
</dbReference>
<dbReference type="InterPro" id="IPR051675">
    <property type="entry name" value="Endo/Exo/Phosphatase_dom_1"/>
</dbReference>
<keyword evidence="5" id="KW-1185">Reference proteome</keyword>
<dbReference type="Pfam" id="PF10531">
    <property type="entry name" value="SLBB"/>
    <property type="match status" value="1"/>
</dbReference>
<organism evidence="4 5">
    <name type="scientific">Leifsonia tongyongensis</name>
    <dbReference type="NCBI Taxonomy" id="1268043"/>
    <lineage>
        <taxon>Bacteria</taxon>
        <taxon>Bacillati</taxon>
        <taxon>Actinomycetota</taxon>
        <taxon>Actinomycetes</taxon>
        <taxon>Micrococcales</taxon>
        <taxon>Microbacteriaceae</taxon>
        <taxon>Leifsonia</taxon>
    </lineage>
</organism>
<dbReference type="PANTHER" id="PTHR21180">
    <property type="entry name" value="ENDONUCLEASE/EXONUCLEASE/PHOSPHATASE FAMILY DOMAIN-CONTAINING PROTEIN 1"/>
    <property type="match status" value="1"/>
</dbReference>
<keyword evidence="2" id="KW-0812">Transmembrane</keyword>
<protein>
    <submittedName>
        <fullName evidence="4">Helix-hairpin-helix domain-containing protein</fullName>
    </submittedName>
</protein>
<dbReference type="Gene3D" id="1.10.150.280">
    <property type="entry name" value="AF1531-like domain"/>
    <property type="match status" value="1"/>
</dbReference>
<reference evidence="4 5" key="1">
    <citation type="journal article" date="2014" name="J. Microbiol.">
        <title>Diaminobutyricibacter tongyongensis gen. nov., sp. nov. and Homoserinibacter gongjuensis gen. nov., sp. nov. belong to the family Microbacteriaceae.</title>
        <authorList>
            <person name="Kim S.J."/>
            <person name="Ahn J.H."/>
            <person name="Weon H.Y."/>
            <person name="Hamada M."/>
            <person name="Suzuki K."/>
            <person name="Kwon S.W."/>
        </authorList>
    </citation>
    <scope>NUCLEOTIDE SEQUENCE [LARGE SCALE GENOMIC DNA]</scope>
    <source>
        <strain evidence="4 5">NBRC 108724</strain>
    </source>
</reference>
<dbReference type="GO" id="GO:0015628">
    <property type="term" value="P:protein secretion by the type II secretion system"/>
    <property type="evidence" value="ECO:0007669"/>
    <property type="project" value="TreeGrafter"/>
</dbReference>
<evidence type="ECO:0000313" key="4">
    <source>
        <dbReference type="EMBL" id="NEN06502.1"/>
    </source>
</evidence>
<evidence type="ECO:0000256" key="2">
    <source>
        <dbReference type="SAM" id="Phobius"/>
    </source>
</evidence>
<keyword evidence="2" id="KW-0472">Membrane</keyword>
<sequence length="223" mass="21945">MSSLAAEAREGSRGARIRIGVGAGVVLLLVALVVAVVVTTLAPRGGVRELDAGRGMTTPPATNARDGAPSGTGAGTAAPVLLVHVLGAVVRPGIVELRPGARVVDAIAAAGGLAADANPGGVNLARSVADGEQLVVPREGEVIAPQAPTAGGVTGGAPGGALVNLNLASAAELQALPRIGPALAQRIVDWREAHGLFASPADLMKVSGIGQTLFDALKDLVTV</sequence>
<dbReference type="Proteomes" id="UP000474967">
    <property type="component" value="Unassembled WGS sequence"/>
</dbReference>
<dbReference type="GO" id="GO:0015627">
    <property type="term" value="C:type II protein secretion system complex"/>
    <property type="evidence" value="ECO:0007669"/>
    <property type="project" value="TreeGrafter"/>
</dbReference>
<dbReference type="GO" id="GO:0006281">
    <property type="term" value="P:DNA repair"/>
    <property type="evidence" value="ECO:0007669"/>
    <property type="project" value="InterPro"/>
</dbReference>
<evidence type="ECO:0000256" key="1">
    <source>
        <dbReference type="SAM" id="MobiDB-lite"/>
    </source>
</evidence>
<evidence type="ECO:0000313" key="5">
    <source>
        <dbReference type="Proteomes" id="UP000474967"/>
    </source>
</evidence>
<dbReference type="SUPFAM" id="SSF47781">
    <property type="entry name" value="RuvA domain 2-like"/>
    <property type="match status" value="1"/>
</dbReference>
<dbReference type="InterPro" id="IPR019554">
    <property type="entry name" value="Soluble_ligand-bd"/>
</dbReference>
<dbReference type="AlphaFoldDB" id="A0A6L9XYI4"/>
<dbReference type="Gene3D" id="3.10.560.10">
    <property type="entry name" value="Outer membrane lipoprotein wza domain like"/>
    <property type="match status" value="1"/>
</dbReference>
<accession>A0A6L9XYI4</accession>
<evidence type="ECO:0000259" key="3">
    <source>
        <dbReference type="SMART" id="SM00278"/>
    </source>
</evidence>
<dbReference type="PANTHER" id="PTHR21180:SF32">
    <property type="entry name" value="ENDONUCLEASE_EXONUCLEASE_PHOSPHATASE FAMILY DOMAIN-CONTAINING PROTEIN 1"/>
    <property type="match status" value="1"/>
</dbReference>